<accession>A0AA86NYC7</accession>
<dbReference type="AlphaFoldDB" id="A0AA86NYC7"/>
<keyword evidence="6" id="KW-1185">Reference proteome</keyword>
<comment type="caution">
    <text evidence="3">The sequence shown here is derived from an EMBL/GenBank/DDBJ whole genome shotgun (WGS) entry which is preliminary data.</text>
</comment>
<evidence type="ECO:0000259" key="1">
    <source>
        <dbReference type="Pfam" id="PF00249"/>
    </source>
</evidence>
<dbReference type="Pfam" id="PF00249">
    <property type="entry name" value="Myb_DNA-binding"/>
    <property type="match status" value="1"/>
</dbReference>
<dbReference type="EMBL" id="CATOUU010000391">
    <property type="protein sequence ID" value="CAI9928313.1"/>
    <property type="molecule type" value="Genomic_DNA"/>
</dbReference>
<evidence type="ECO:0000313" key="5">
    <source>
        <dbReference type="EMBL" id="CAL6099435.1"/>
    </source>
</evidence>
<reference evidence="3" key="1">
    <citation type="submission" date="2023-06" db="EMBL/GenBank/DDBJ databases">
        <authorList>
            <person name="Kurt Z."/>
        </authorList>
    </citation>
    <scope>NUCLEOTIDE SEQUENCE</scope>
</reference>
<evidence type="ECO:0000313" key="3">
    <source>
        <dbReference type="EMBL" id="CAI9928313.1"/>
    </source>
</evidence>
<dbReference type="EMBL" id="CATOUU010000118">
    <property type="protein sequence ID" value="CAI9917027.1"/>
    <property type="molecule type" value="Genomic_DNA"/>
</dbReference>
<gene>
    <name evidence="3" type="ORF">HINF_LOCUS15958</name>
    <name evidence="2" type="ORF">HINF_LOCUS4672</name>
    <name evidence="4" type="ORF">HINF_LOCUS62193</name>
    <name evidence="5" type="ORF">HINF_LOCUS70078</name>
</gene>
<dbReference type="EMBL" id="CAXDID020000379">
    <property type="protein sequence ID" value="CAL6084417.1"/>
    <property type="molecule type" value="Genomic_DNA"/>
</dbReference>
<dbReference type="EMBL" id="CAXDID020000520">
    <property type="protein sequence ID" value="CAL6099435.1"/>
    <property type="molecule type" value="Genomic_DNA"/>
</dbReference>
<evidence type="ECO:0000313" key="2">
    <source>
        <dbReference type="EMBL" id="CAI9917027.1"/>
    </source>
</evidence>
<dbReference type="Proteomes" id="UP001642409">
    <property type="component" value="Unassembled WGS sequence"/>
</dbReference>
<feature type="domain" description="Myb-like" evidence="1">
    <location>
        <begin position="41"/>
        <end position="85"/>
    </location>
</feature>
<sequence length="105" mass="12450">MKIKNKLLEEQMLSNFVLLQQIHDYTHQINQIKTKCTGVQRDRWSREEDAILFDTVQIIGTHNCITIAALIGSKTPSQVYQKLRYLRETIRFFSPKDDQHYNLLQ</sequence>
<proteinExistence type="predicted"/>
<evidence type="ECO:0000313" key="4">
    <source>
        <dbReference type="EMBL" id="CAL6084417.1"/>
    </source>
</evidence>
<reference evidence="4 6" key="2">
    <citation type="submission" date="2024-07" db="EMBL/GenBank/DDBJ databases">
        <authorList>
            <person name="Akdeniz Z."/>
        </authorList>
    </citation>
    <scope>NUCLEOTIDE SEQUENCE [LARGE SCALE GENOMIC DNA]</scope>
</reference>
<evidence type="ECO:0000313" key="6">
    <source>
        <dbReference type="Proteomes" id="UP001642409"/>
    </source>
</evidence>
<protein>
    <submittedName>
        <fullName evidence="3">SANT/Myb domain</fullName>
    </submittedName>
    <submittedName>
        <fullName evidence="4">SANT/Myb_domain</fullName>
    </submittedName>
</protein>
<organism evidence="3">
    <name type="scientific">Hexamita inflata</name>
    <dbReference type="NCBI Taxonomy" id="28002"/>
    <lineage>
        <taxon>Eukaryota</taxon>
        <taxon>Metamonada</taxon>
        <taxon>Diplomonadida</taxon>
        <taxon>Hexamitidae</taxon>
        <taxon>Hexamitinae</taxon>
        <taxon>Hexamita</taxon>
    </lineage>
</organism>
<dbReference type="CDD" id="cd00167">
    <property type="entry name" value="SANT"/>
    <property type="match status" value="1"/>
</dbReference>
<dbReference type="InterPro" id="IPR001005">
    <property type="entry name" value="SANT/Myb"/>
</dbReference>
<name>A0AA86NYC7_9EUKA</name>
<dbReference type="SUPFAM" id="SSF46689">
    <property type="entry name" value="Homeodomain-like"/>
    <property type="match status" value="1"/>
</dbReference>
<dbReference type="InterPro" id="IPR009057">
    <property type="entry name" value="Homeodomain-like_sf"/>
</dbReference>
<dbReference type="Gene3D" id="1.10.10.60">
    <property type="entry name" value="Homeodomain-like"/>
    <property type="match status" value="1"/>
</dbReference>